<name>A0A8H5FFP6_9AGAR</name>
<gene>
    <name evidence="1" type="ORF">D9611_009991</name>
</gene>
<organism evidence="1 2">
    <name type="scientific">Ephemerocybe angulata</name>
    <dbReference type="NCBI Taxonomy" id="980116"/>
    <lineage>
        <taxon>Eukaryota</taxon>
        <taxon>Fungi</taxon>
        <taxon>Dikarya</taxon>
        <taxon>Basidiomycota</taxon>
        <taxon>Agaricomycotina</taxon>
        <taxon>Agaricomycetes</taxon>
        <taxon>Agaricomycetidae</taxon>
        <taxon>Agaricales</taxon>
        <taxon>Agaricineae</taxon>
        <taxon>Psathyrellaceae</taxon>
        <taxon>Ephemerocybe</taxon>
    </lineage>
</organism>
<evidence type="ECO:0000313" key="1">
    <source>
        <dbReference type="EMBL" id="KAF5334872.1"/>
    </source>
</evidence>
<comment type="caution">
    <text evidence="1">The sequence shown here is derived from an EMBL/GenBank/DDBJ whole genome shotgun (WGS) entry which is preliminary data.</text>
</comment>
<keyword evidence="2" id="KW-1185">Reference proteome</keyword>
<accession>A0A8H5FFP6</accession>
<dbReference type="OrthoDB" id="3000038at2759"/>
<evidence type="ECO:0000313" key="2">
    <source>
        <dbReference type="Proteomes" id="UP000541558"/>
    </source>
</evidence>
<proteinExistence type="predicted"/>
<protein>
    <submittedName>
        <fullName evidence="1">Uncharacterized protein</fullName>
    </submittedName>
</protein>
<dbReference type="EMBL" id="JAACJK010000065">
    <property type="protein sequence ID" value="KAF5334872.1"/>
    <property type="molecule type" value="Genomic_DNA"/>
</dbReference>
<dbReference type="AlphaFoldDB" id="A0A8H5FFP6"/>
<dbReference type="Proteomes" id="UP000541558">
    <property type="component" value="Unassembled WGS sequence"/>
</dbReference>
<reference evidence="1 2" key="1">
    <citation type="journal article" date="2020" name="ISME J.">
        <title>Uncovering the hidden diversity of litter-decomposition mechanisms in mushroom-forming fungi.</title>
        <authorList>
            <person name="Floudas D."/>
            <person name="Bentzer J."/>
            <person name="Ahren D."/>
            <person name="Johansson T."/>
            <person name="Persson P."/>
            <person name="Tunlid A."/>
        </authorList>
    </citation>
    <scope>NUCLEOTIDE SEQUENCE [LARGE SCALE GENOMIC DNA]</scope>
    <source>
        <strain evidence="1 2">CBS 175.51</strain>
    </source>
</reference>
<sequence length="275" mass="29604">MSIVRALIRSSHNHCVWNSAIGSKVIDATLSVTTFIYTLIYSLTMSDESFANAEKLLQAAYAQSNPAPELLRLIKANPTYPAVVDLLVQYTEAAEEKPSRAEALAAALVRVRDASDAPVIADNTLTHYFSRQLADLHTRGLDGDDDDFSASNTYLINSLLSGLSFKYGLTSSPDQYGAIQSGLDVKTKTPLSQVLLIGAIIQLLVAGSIIVPQGTSYWSGAEEIATKLKAQKQNGVIRDKDVGAVLDLAIAHAESGFKTENDVSNVWDTLFPPSS</sequence>